<organism evidence="2 3">
    <name type="scientific">Nocardia iowensis</name>
    <dbReference type="NCBI Taxonomy" id="204891"/>
    <lineage>
        <taxon>Bacteria</taxon>
        <taxon>Bacillati</taxon>
        <taxon>Actinomycetota</taxon>
        <taxon>Actinomycetes</taxon>
        <taxon>Mycobacteriales</taxon>
        <taxon>Nocardiaceae</taxon>
        <taxon>Nocardia</taxon>
    </lineage>
</organism>
<protein>
    <submittedName>
        <fullName evidence="2">Glycosyltransferase</fullName>
        <ecNumber evidence="2">2.4.-.-</ecNumber>
    </submittedName>
</protein>
<dbReference type="EC" id="2.4.-.-" evidence="2"/>
<dbReference type="RefSeq" id="WP_218475154.1">
    <property type="nucleotide sequence ID" value="NZ_BAABJN010000001.1"/>
</dbReference>
<evidence type="ECO:0000313" key="2">
    <source>
        <dbReference type="EMBL" id="QXN93268.1"/>
    </source>
</evidence>
<evidence type="ECO:0000259" key="1">
    <source>
        <dbReference type="Pfam" id="PF00535"/>
    </source>
</evidence>
<dbReference type="Pfam" id="PF00535">
    <property type="entry name" value="Glycos_transf_2"/>
    <property type="match status" value="1"/>
</dbReference>
<feature type="domain" description="Glycosyltransferase 2-like" evidence="1">
    <location>
        <begin position="17"/>
        <end position="178"/>
    </location>
</feature>
<proteinExistence type="predicted"/>
<accession>A0ABX8RUQ1</accession>
<evidence type="ECO:0000313" key="3">
    <source>
        <dbReference type="Proteomes" id="UP000694257"/>
    </source>
</evidence>
<dbReference type="InterPro" id="IPR050834">
    <property type="entry name" value="Glycosyltransf_2"/>
</dbReference>
<dbReference type="PANTHER" id="PTHR43685:SF12">
    <property type="entry name" value="GLYCOSYL TRANSFERASE FAMILY 2"/>
    <property type="match status" value="1"/>
</dbReference>
<keyword evidence="3" id="KW-1185">Reference proteome</keyword>
<keyword evidence="2" id="KW-0328">Glycosyltransferase</keyword>
<keyword evidence="2" id="KW-0808">Transferase</keyword>
<name>A0ABX8RUQ1_NOCIO</name>
<gene>
    <name evidence="2" type="ORF">KV110_09325</name>
</gene>
<sequence>MSASAVNSPIRTPELVSVIIPVYNGLPDLDVQLAGLAEQDYQGPFEVIISDNEPSATLRAHIDSHPLADRLRLRYLDSSDRPGGPYARNNGAAAASGDFLVFTDQDDRAHPGWLSALVRAAADYDAVGGALENTTLNSPEVATWRPVPPPEIGFPTHYLPFAHGNNAGYWRAAFEKIGGFDESLDPGEDMDISWRVQQAGLTLGHVPDAMMAYRLRSTHQAVWKQAVVYGHAATNVFVKHAPLGCPRPPLSETWTRFAIVVRHNPWIRLTRNRIPRGQWLLHTGVLVGRIQASFRHRKFYL</sequence>
<dbReference type="Proteomes" id="UP000694257">
    <property type="component" value="Chromosome"/>
</dbReference>
<dbReference type="PANTHER" id="PTHR43685">
    <property type="entry name" value="GLYCOSYLTRANSFERASE"/>
    <property type="match status" value="1"/>
</dbReference>
<reference evidence="2 3" key="1">
    <citation type="submission" date="2021-07" db="EMBL/GenBank/DDBJ databases">
        <title>Whole Genome Sequence of Nocardia Iowensis.</title>
        <authorList>
            <person name="Lamm A."/>
            <person name="Collins-Fairclough A.M."/>
            <person name="Bunk B."/>
            <person name="Sproer C."/>
        </authorList>
    </citation>
    <scope>NUCLEOTIDE SEQUENCE [LARGE SCALE GENOMIC DNA]</scope>
    <source>
        <strain evidence="2 3">NRRL 5646</strain>
    </source>
</reference>
<dbReference type="EMBL" id="CP078145">
    <property type="protein sequence ID" value="QXN93268.1"/>
    <property type="molecule type" value="Genomic_DNA"/>
</dbReference>
<dbReference type="InterPro" id="IPR001173">
    <property type="entry name" value="Glyco_trans_2-like"/>
</dbReference>
<dbReference type="GO" id="GO:0016757">
    <property type="term" value="F:glycosyltransferase activity"/>
    <property type="evidence" value="ECO:0007669"/>
    <property type="project" value="UniProtKB-KW"/>
</dbReference>